<keyword evidence="3" id="KW-1185">Reference proteome</keyword>
<dbReference type="GO" id="GO:0009882">
    <property type="term" value="F:blue light photoreceptor activity"/>
    <property type="evidence" value="ECO:0007669"/>
    <property type="project" value="InterPro"/>
</dbReference>
<name>A0A543KCB0_9RHOB</name>
<dbReference type="EMBL" id="VFPT01000001">
    <property type="protein sequence ID" value="TQM92684.1"/>
    <property type="molecule type" value="Genomic_DNA"/>
</dbReference>
<dbReference type="Proteomes" id="UP000320582">
    <property type="component" value="Unassembled WGS sequence"/>
</dbReference>
<protein>
    <submittedName>
        <fullName evidence="2">FAD-dependent sensor of blue light</fullName>
    </submittedName>
</protein>
<dbReference type="SUPFAM" id="SSF54975">
    <property type="entry name" value="Acylphosphatase/BLUF domain-like"/>
    <property type="match status" value="1"/>
</dbReference>
<dbReference type="RefSeq" id="WP_142080347.1">
    <property type="nucleotide sequence ID" value="NZ_VFPT01000001.1"/>
</dbReference>
<comment type="caution">
    <text evidence="2">The sequence shown here is derived from an EMBL/GenBank/DDBJ whole genome shotgun (WGS) entry which is preliminary data.</text>
</comment>
<evidence type="ECO:0000313" key="2">
    <source>
        <dbReference type="EMBL" id="TQM92684.1"/>
    </source>
</evidence>
<sequence length="137" mass="15849">MSLYRIIYSSRPFGYDSSMLNGILMQARRANARDDITGALICREDVFLQLLEGPEDKVKQTVERIKRDDRHIEVRMHVEKEVPERMFGEWAMLHDPAVSWIWTQAEIDDDAVERAPAAEVEGFFIRLRDQADAPDAV</sequence>
<dbReference type="AlphaFoldDB" id="A0A543KCB0"/>
<gene>
    <name evidence="2" type="ORF">BD293_1299</name>
</gene>
<dbReference type="GO" id="GO:0071949">
    <property type="term" value="F:FAD binding"/>
    <property type="evidence" value="ECO:0007669"/>
    <property type="project" value="InterPro"/>
</dbReference>
<dbReference type="Pfam" id="PF04940">
    <property type="entry name" value="BLUF"/>
    <property type="match status" value="1"/>
</dbReference>
<dbReference type="Gene3D" id="3.30.70.100">
    <property type="match status" value="1"/>
</dbReference>
<dbReference type="InterPro" id="IPR007024">
    <property type="entry name" value="BLUF_domain"/>
</dbReference>
<feature type="domain" description="BLUF" evidence="1">
    <location>
        <begin position="3"/>
        <end position="93"/>
    </location>
</feature>
<organism evidence="2 3">
    <name type="scientific">Roseinatronobacter monicus</name>
    <dbReference type="NCBI Taxonomy" id="393481"/>
    <lineage>
        <taxon>Bacteria</taxon>
        <taxon>Pseudomonadati</taxon>
        <taxon>Pseudomonadota</taxon>
        <taxon>Alphaproteobacteria</taxon>
        <taxon>Rhodobacterales</taxon>
        <taxon>Paracoccaceae</taxon>
        <taxon>Roseinatronobacter</taxon>
    </lineage>
</organism>
<dbReference type="SMART" id="SM01034">
    <property type="entry name" value="BLUF"/>
    <property type="match status" value="1"/>
</dbReference>
<accession>A0A543KCB0</accession>
<evidence type="ECO:0000313" key="3">
    <source>
        <dbReference type="Proteomes" id="UP000320582"/>
    </source>
</evidence>
<evidence type="ECO:0000259" key="1">
    <source>
        <dbReference type="PROSITE" id="PS50925"/>
    </source>
</evidence>
<dbReference type="PROSITE" id="PS50925">
    <property type="entry name" value="BLUF"/>
    <property type="match status" value="1"/>
</dbReference>
<proteinExistence type="predicted"/>
<dbReference type="OrthoDB" id="196105at2"/>
<reference evidence="2 3" key="1">
    <citation type="submission" date="2019-06" db="EMBL/GenBank/DDBJ databases">
        <title>Genomic Encyclopedia of Archaeal and Bacterial Type Strains, Phase II (KMG-II): from individual species to whole genera.</title>
        <authorList>
            <person name="Goeker M."/>
        </authorList>
    </citation>
    <scope>NUCLEOTIDE SEQUENCE [LARGE SCALE GENOMIC DNA]</scope>
    <source>
        <strain evidence="2 3">DSM 18423</strain>
    </source>
</reference>
<dbReference type="InterPro" id="IPR036046">
    <property type="entry name" value="Acylphosphatase-like_dom_sf"/>
</dbReference>